<comment type="caution">
    <text evidence="2">The sequence shown here is derived from an EMBL/GenBank/DDBJ whole genome shotgun (WGS) entry which is preliminary data.</text>
</comment>
<organism evidence="2 3">
    <name type="scientific">Streptomyces cellulosae</name>
    <dbReference type="NCBI Taxonomy" id="1968"/>
    <lineage>
        <taxon>Bacteria</taxon>
        <taxon>Bacillati</taxon>
        <taxon>Actinomycetota</taxon>
        <taxon>Actinomycetes</taxon>
        <taxon>Kitasatosporales</taxon>
        <taxon>Streptomycetaceae</taxon>
        <taxon>Streptomyces</taxon>
    </lineage>
</organism>
<sequence>MDATTLTTLGTFLVGAGAVVGVWVQYVGKRGENALTGYSSLTNDLQEERDALRTERDQLKGERDQLNSRLAEMASLRAADQAEIARLRADNIRLGGQP</sequence>
<dbReference type="Proteomes" id="UP001600650">
    <property type="component" value="Unassembled WGS sequence"/>
</dbReference>
<reference evidence="2 3" key="1">
    <citation type="submission" date="2024-09" db="EMBL/GenBank/DDBJ databases">
        <title>The Natural Products Discovery Center: Release of the First 8490 Sequenced Strains for Exploring Actinobacteria Biosynthetic Diversity.</title>
        <authorList>
            <person name="Kalkreuter E."/>
            <person name="Kautsar S.A."/>
            <person name="Yang D."/>
            <person name="Bader C.D."/>
            <person name="Teijaro C.N."/>
            <person name="Fluegel L."/>
            <person name="Davis C.M."/>
            <person name="Simpson J.R."/>
            <person name="Lauterbach L."/>
            <person name="Steele A.D."/>
            <person name="Gui C."/>
            <person name="Meng S."/>
            <person name="Li G."/>
            <person name="Viehrig K."/>
            <person name="Ye F."/>
            <person name="Su P."/>
            <person name="Kiefer A.F."/>
            <person name="Nichols A."/>
            <person name="Cepeda A.J."/>
            <person name="Yan W."/>
            <person name="Fan B."/>
            <person name="Jiang Y."/>
            <person name="Adhikari A."/>
            <person name="Zheng C.-J."/>
            <person name="Schuster L."/>
            <person name="Cowan T.M."/>
            <person name="Smanski M.J."/>
            <person name="Chevrette M.G."/>
            <person name="De Carvalho L.P.S."/>
            <person name="Shen B."/>
        </authorList>
    </citation>
    <scope>NUCLEOTIDE SEQUENCE [LARGE SCALE GENOMIC DNA]</scope>
    <source>
        <strain evidence="2 3">NPDC057399</strain>
    </source>
</reference>
<protein>
    <submittedName>
        <fullName evidence="2">Uncharacterized protein</fullName>
    </submittedName>
</protein>
<gene>
    <name evidence="2" type="ORF">ACFU0X_24320</name>
</gene>
<evidence type="ECO:0000256" key="1">
    <source>
        <dbReference type="SAM" id="Coils"/>
    </source>
</evidence>
<proteinExistence type="predicted"/>
<dbReference type="EMBL" id="JBHVBU010000081">
    <property type="protein sequence ID" value="MFE7966122.1"/>
    <property type="molecule type" value="Genomic_DNA"/>
</dbReference>
<accession>A0ABW6JN69</accession>
<keyword evidence="3" id="KW-1185">Reference proteome</keyword>
<dbReference type="RefSeq" id="WP_381727692.1">
    <property type="nucleotide sequence ID" value="NZ_JBHVBU010000081.1"/>
</dbReference>
<feature type="coiled-coil region" evidence="1">
    <location>
        <begin position="38"/>
        <end position="76"/>
    </location>
</feature>
<keyword evidence="1" id="KW-0175">Coiled coil</keyword>
<name>A0ABW6JN69_STRCE</name>
<evidence type="ECO:0000313" key="3">
    <source>
        <dbReference type="Proteomes" id="UP001600650"/>
    </source>
</evidence>
<evidence type="ECO:0000313" key="2">
    <source>
        <dbReference type="EMBL" id="MFE7966122.1"/>
    </source>
</evidence>